<evidence type="ECO:0000256" key="1">
    <source>
        <dbReference type="ARBA" id="ARBA00001974"/>
    </source>
</evidence>
<dbReference type="Pfam" id="PF08022">
    <property type="entry name" value="FAD_binding_8"/>
    <property type="match status" value="1"/>
</dbReference>
<dbReference type="Gene3D" id="3.40.50.80">
    <property type="entry name" value="Nucleotide-binding domain of ferredoxin-NADP reductase (FNR) module"/>
    <property type="match status" value="1"/>
</dbReference>
<evidence type="ECO:0000256" key="3">
    <source>
        <dbReference type="ARBA" id="ARBA00022630"/>
    </source>
</evidence>
<dbReference type="CDD" id="cd06198">
    <property type="entry name" value="FNR_like_3"/>
    <property type="match status" value="1"/>
</dbReference>
<evidence type="ECO:0000313" key="15">
    <source>
        <dbReference type="EMBL" id="PWW81737.1"/>
    </source>
</evidence>
<evidence type="ECO:0000256" key="11">
    <source>
        <dbReference type="ARBA" id="ARBA00023014"/>
    </source>
</evidence>
<comment type="caution">
    <text evidence="15">The sequence shown here is derived from an EMBL/GenBank/DDBJ whole genome shotgun (WGS) entry which is preliminary data.</text>
</comment>
<dbReference type="Pfam" id="PF01794">
    <property type="entry name" value="Ferric_reduct"/>
    <property type="match status" value="1"/>
</dbReference>
<dbReference type="InterPro" id="IPR039261">
    <property type="entry name" value="FNR_nucleotide-bd"/>
</dbReference>
<dbReference type="GO" id="GO:0046872">
    <property type="term" value="F:metal ion binding"/>
    <property type="evidence" value="ECO:0007669"/>
    <property type="project" value="UniProtKB-KW"/>
</dbReference>
<dbReference type="Proteomes" id="UP000246278">
    <property type="component" value="Unassembled WGS sequence"/>
</dbReference>
<keyword evidence="8 13" id="KW-1133">Transmembrane helix</keyword>
<dbReference type="PANTHER" id="PTHR47354">
    <property type="entry name" value="NADH OXIDOREDUCTASE HCR"/>
    <property type="match status" value="1"/>
</dbReference>
<dbReference type="InterPro" id="IPR013130">
    <property type="entry name" value="Fe3_Rdtase_TM_dom"/>
</dbReference>
<dbReference type="InterPro" id="IPR017938">
    <property type="entry name" value="Riboflavin_synthase-like_b-brl"/>
</dbReference>
<dbReference type="EMBL" id="PDNZ01000005">
    <property type="protein sequence ID" value="PWW81737.1"/>
    <property type="molecule type" value="Genomic_DNA"/>
</dbReference>
<dbReference type="GO" id="GO:0016020">
    <property type="term" value="C:membrane"/>
    <property type="evidence" value="ECO:0007669"/>
    <property type="project" value="UniProtKB-SubCell"/>
</dbReference>
<feature type="transmembrane region" description="Helical" evidence="13">
    <location>
        <begin position="117"/>
        <end position="138"/>
    </location>
</feature>
<gene>
    <name evidence="15" type="ORF">CR164_07815</name>
</gene>
<dbReference type="Gene3D" id="2.40.30.10">
    <property type="entry name" value="Translation factors"/>
    <property type="match status" value="1"/>
</dbReference>
<proteinExistence type="predicted"/>
<evidence type="ECO:0000256" key="9">
    <source>
        <dbReference type="ARBA" id="ARBA00023002"/>
    </source>
</evidence>
<dbReference type="InterPro" id="IPR050415">
    <property type="entry name" value="MRET"/>
</dbReference>
<keyword evidence="10" id="KW-0408">Iron</keyword>
<evidence type="ECO:0000256" key="10">
    <source>
        <dbReference type="ARBA" id="ARBA00023004"/>
    </source>
</evidence>
<keyword evidence="7" id="KW-0274">FAD</keyword>
<feature type="transmembrane region" description="Helical" evidence="13">
    <location>
        <begin position="85"/>
        <end position="105"/>
    </location>
</feature>
<evidence type="ECO:0000256" key="6">
    <source>
        <dbReference type="ARBA" id="ARBA00022723"/>
    </source>
</evidence>
<dbReference type="RefSeq" id="WP_110023385.1">
    <property type="nucleotide sequence ID" value="NZ_PDNZ01000005.1"/>
</dbReference>
<dbReference type="GO" id="GO:0050660">
    <property type="term" value="F:flavin adenine dinucleotide binding"/>
    <property type="evidence" value="ECO:0007669"/>
    <property type="project" value="TreeGrafter"/>
</dbReference>
<dbReference type="InterPro" id="IPR017927">
    <property type="entry name" value="FAD-bd_FR_type"/>
</dbReference>
<comment type="cofactor">
    <cofactor evidence="1">
        <name>FAD</name>
        <dbReference type="ChEBI" id="CHEBI:57692"/>
    </cofactor>
</comment>
<dbReference type="SUPFAM" id="SSF63380">
    <property type="entry name" value="Riboflavin synthase domain-like"/>
    <property type="match status" value="1"/>
</dbReference>
<dbReference type="PANTHER" id="PTHR47354:SF8">
    <property type="entry name" value="1,2-PHENYLACETYL-COA EPOXIDASE, SUBUNIT E"/>
    <property type="match status" value="1"/>
</dbReference>
<evidence type="ECO:0000256" key="12">
    <source>
        <dbReference type="ARBA" id="ARBA00023136"/>
    </source>
</evidence>
<keyword evidence="4 13" id="KW-0812">Transmembrane</keyword>
<dbReference type="GO" id="GO:0016491">
    <property type="term" value="F:oxidoreductase activity"/>
    <property type="evidence" value="ECO:0007669"/>
    <property type="project" value="UniProtKB-KW"/>
</dbReference>
<evidence type="ECO:0000256" key="8">
    <source>
        <dbReference type="ARBA" id="ARBA00022989"/>
    </source>
</evidence>
<feature type="transmembrane region" description="Helical" evidence="13">
    <location>
        <begin position="150"/>
        <end position="172"/>
    </location>
</feature>
<keyword evidence="9" id="KW-0560">Oxidoreductase</keyword>
<keyword evidence="5" id="KW-0001">2Fe-2S</keyword>
<organism evidence="15 16">
    <name type="scientific">Prosthecochloris marina</name>
    <dbReference type="NCBI Taxonomy" id="2017681"/>
    <lineage>
        <taxon>Bacteria</taxon>
        <taxon>Pseudomonadati</taxon>
        <taxon>Chlorobiota</taxon>
        <taxon>Chlorobiia</taxon>
        <taxon>Chlorobiales</taxon>
        <taxon>Chlorobiaceae</taxon>
        <taxon>Prosthecochloris</taxon>
    </lineage>
</organism>
<feature type="transmembrane region" description="Helical" evidence="13">
    <location>
        <begin position="178"/>
        <end position="198"/>
    </location>
</feature>
<feature type="transmembrane region" description="Helical" evidence="13">
    <location>
        <begin position="12"/>
        <end position="32"/>
    </location>
</feature>
<evidence type="ECO:0000259" key="14">
    <source>
        <dbReference type="PROSITE" id="PS51384"/>
    </source>
</evidence>
<evidence type="ECO:0000256" key="13">
    <source>
        <dbReference type="SAM" id="Phobius"/>
    </source>
</evidence>
<accession>A0A317T7H1</accession>
<evidence type="ECO:0000313" key="16">
    <source>
        <dbReference type="Proteomes" id="UP000246278"/>
    </source>
</evidence>
<feature type="domain" description="FAD-binding FR-type" evidence="14">
    <location>
        <begin position="204"/>
        <end position="303"/>
    </location>
</feature>
<reference evidence="16" key="1">
    <citation type="submission" date="2017-10" db="EMBL/GenBank/DDBJ databases">
        <authorList>
            <person name="Gaisin V.A."/>
            <person name="Rysina M.S."/>
            <person name="Grouzdev D.S."/>
        </authorList>
    </citation>
    <scope>NUCLEOTIDE SEQUENCE [LARGE SCALE GENOMIC DNA]</scope>
    <source>
        <strain evidence="16">V1</strain>
    </source>
</reference>
<keyword evidence="11" id="KW-0411">Iron-sulfur</keyword>
<evidence type="ECO:0000256" key="7">
    <source>
        <dbReference type="ARBA" id="ARBA00022827"/>
    </source>
</evidence>
<keyword evidence="6" id="KW-0479">Metal-binding</keyword>
<dbReference type="Pfam" id="PF00175">
    <property type="entry name" value="NAD_binding_1"/>
    <property type="match status" value="1"/>
</dbReference>
<keyword evidence="16" id="KW-1185">Reference proteome</keyword>
<dbReference type="InterPro" id="IPR001433">
    <property type="entry name" value="OxRdtase_FAD/NAD-bd"/>
</dbReference>
<dbReference type="AlphaFoldDB" id="A0A317T7H1"/>
<evidence type="ECO:0000256" key="5">
    <source>
        <dbReference type="ARBA" id="ARBA00022714"/>
    </source>
</evidence>
<feature type="transmembrane region" description="Helical" evidence="13">
    <location>
        <begin position="52"/>
        <end position="73"/>
    </location>
</feature>
<dbReference type="SUPFAM" id="SSF52343">
    <property type="entry name" value="Ferredoxin reductase-like, C-terminal NADP-linked domain"/>
    <property type="match status" value="1"/>
</dbReference>
<evidence type="ECO:0000256" key="4">
    <source>
        <dbReference type="ARBA" id="ARBA00022692"/>
    </source>
</evidence>
<protein>
    <recommendedName>
        <fullName evidence="14">FAD-binding FR-type domain-containing protein</fullName>
    </recommendedName>
</protein>
<sequence length="427" mass="48144">MRQQQRHLESKIYFPVIIGFPLAIWAIALFFYSGPLILSFEEVPVQRVLGEVTASLVLTLLGFNLLMTTRARWIEKIVGGLDKMYLIHRQSALLALVLLFLHVVVSPRYPEINPGKPLGVLTLLLIFTGIAVSAIPFLKRHLPYHKWLTIHRFMGAFFLLGVFHALLVPTLFSKLPLVRSYILGIAFLGTGSWVYRALLYRWIRPHRSYRVTDVKRLGNAVLALEMAPTGAPLLSLPGQFAFFKFPGIDPGESHPFTIASAPDQNRLRIAIKNLGDFTRSLQKQIKVGCTVKVEGPFGVFTQNRSSAKHQIWIAGGIGVTPFLAMANNFDNSEMNVTLYWSVCRKEDAFFDNELQDLAEHNAGLSYKLWVSDENGPLTAEKMPETRNPEKIDVFICGPETLRRSMKAQLLAAGIPKRNIHSEEFSFR</sequence>
<keyword evidence="3" id="KW-0285">Flavoprotein</keyword>
<dbReference type="PROSITE" id="PS51384">
    <property type="entry name" value="FAD_FR"/>
    <property type="match status" value="1"/>
</dbReference>
<evidence type="ECO:0000256" key="2">
    <source>
        <dbReference type="ARBA" id="ARBA00004141"/>
    </source>
</evidence>
<dbReference type="GO" id="GO:0051537">
    <property type="term" value="F:2 iron, 2 sulfur cluster binding"/>
    <property type="evidence" value="ECO:0007669"/>
    <property type="project" value="UniProtKB-KW"/>
</dbReference>
<keyword evidence="12 13" id="KW-0472">Membrane</keyword>
<comment type="subcellular location">
    <subcellularLocation>
        <location evidence="2">Membrane</location>
        <topology evidence="2">Multi-pass membrane protein</topology>
    </subcellularLocation>
</comment>
<dbReference type="InterPro" id="IPR013112">
    <property type="entry name" value="FAD-bd_8"/>
</dbReference>
<dbReference type="OrthoDB" id="9789468at2"/>
<name>A0A317T7H1_9CHLB</name>